<dbReference type="AlphaFoldDB" id="A0A0S1XCR3"/>
<dbReference type="PROSITE" id="PS00194">
    <property type="entry name" value="THIOREDOXIN_1"/>
    <property type="match status" value="1"/>
</dbReference>
<dbReference type="PANTHER" id="PTHR10438">
    <property type="entry name" value="THIOREDOXIN"/>
    <property type="match status" value="1"/>
</dbReference>
<gene>
    <name evidence="2" type="ORF">TBCH5v1_1643</name>
</gene>
<dbReference type="STRING" id="55802.TBCH5v1_1643"/>
<dbReference type="EMBL" id="CP013050">
    <property type="protein sequence ID" value="ALM75556.1"/>
    <property type="molecule type" value="Genomic_DNA"/>
</dbReference>
<dbReference type="Gene3D" id="3.40.30.10">
    <property type="entry name" value="Glutaredoxin"/>
    <property type="match status" value="1"/>
</dbReference>
<name>A0A0S1XCR3_THEBA</name>
<dbReference type="InterPro" id="IPR013766">
    <property type="entry name" value="Thioredoxin_domain"/>
</dbReference>
<evidence type="ECO:0000313" key="3">
    <source>
        <dbReference type="Proteomes" id="UP000066042"/>
    </source>
</evidence>
<dbReference type="PANTHER" id="PTHR10438:SF468">
    <property type="entry name" value="THIOREDOXIN-1-RELATED"/>
    <property type="match status" value="1"/>
</dbReference>
<evidence type="ECO:0000313" key="2">
    <source>
        <dbReference type="EMBL" id="ALM75556.1"/>
    </source>
</evidence>
<accession>A0A0S1XCR3</accession>
<dbReference type="InterPro" id="IPR017937">
    <property type="entry name" value="Thioredoxin_CS"/>
</dbReference>
<proteinExistence type="predicted"/>
<dbReference type="CDD" id="cd02947">
    <property type="entry name" value="TRX_family"/>
    <property type="match status" value="1"/>
</dbReference>
<evidence type="ECO:0000259" key="1">
    <source>
        <dbReference type="PROSITE" id="PS51352"/>
    </source>
</evidence>
<dbReference type="InterPro" id="IPR036249">
    <property type="entry name" value="Thioredoxin-like_sf"/>
</dbReference>
<reference evidence="2 3" key="1">
    <citation type="journal article" date="2016" name="Genome Announc.">
        <title>Complete genome sequence of the hyperthermophilic and piezophilic archaeon Thermococcus barophilus Ch5, capable of growth at the expense of hydrogenogenesis from carbon monoxide and formate.</title>
        <authorList>
            <person name="Oger P."/>
            <person name="Sokolova T.G."/>
            <person name="Kozhevnikova D.A."/>
            <person name="Taranov E.A."/>
            <person name="Vannier P."/>
            <person name="Lee H.S."/>
            <person name="Kwon K.K."/>
            <person name="Kang S.G."/>
            <person name="Lee J.H."/>
            <person name="Bonch-Osmolovskaya E.A."/>
            <person name="Lebedinsky A.V."/>
        </authorList>
    </citation>
    <scope>NUCLEOTIDE SEQUENCE [LARGE SCALE GENOMIC DNA]</scope>
    <source>
        <strain evidence="3">Ch5</strain>
    </source>
</reference>
<feature type="domain" description="Thioredoxin" evidence="1">
    <location>
        <begin position="1"/>
        <end position="104"/>
    </location>
</feature>
<dbReference type="SUPFAM" id="SSF52833">
    <property type="entry name" value="Thioredoxin-like"/>
    <property type="match status" value="1"/>
</dbReference>
<dbReference type="PATRIC" id="fig|55802.8.peg.1623"/>
<sequence length="104" mass="12278">MRRLIVEYDGKINFMDGKIVLLFSIPGCPPCRIVESFMEELSAEFPEITVVHINAEEWNDLVNRFDLLNVPTLIYLKDGEEVARQNLIRRKEEVLIRFEELKRL</sequence>
<dbReference type="InterPro" id="IPR050620">
    <property type="entry name" value="Thioredoxin_H-type-like"/>
</dbReference>
<dbReference type="Proteomes" id="UP000066042">
    <property type="component" value="Chromosome"/>
</dbReference>
<organism evidence="2 3">
    <name type="scientific">Thermococcus barophilus</name>
    <dbReference type="NCBI Taxonomy" id="55802"/>
    <lineage>
        <taxon>Archaea</taxon>
        <taxon>Methanobacteriati</taxon>
        <taxon>Methanobacteriota</taxon>
        <taxon>Thermococci</taxon>
        <taxon>Thermococcales</taxon>
        <taxon>Thermococcaceae</taxon>
        <taxon>Thermococcus</taxon>
    </lineage>
</organism>
<dbReference type="Pfam" id="PF00085">
    <property type="entry name" value="Thioredoxin"/>
    <property type="match status" value="1"/>
</dbReference>
<protein>
    <submittedName>
        <fullName evidence="2">Thioredoxin</fullName>
    </submittedName>
</protein>
<dbReference type="PROSITE" id="PS51352">
    <property type="entry name" value="THIOREDOXIN_2"/>
    <property type="match status" value="1"/>
</dbReference>